<keyword evidence="2" id="KW-1185">Reference proteome</keyword>
<gene>
    <name evidence="1" type="ORF">B0H16DRAFT_1726029</name>
</gene>
<evidence type="ECO:0000313" key="1">
    <source>
        <dbReference type="EMBL" id="KAJ7747249.1"/>
    </source>
</evidence>
<dbReference type="AlphaFoldDB" id="A0AAD7N732"/>
<name>A0AAD7N732_9AGAR</name>
<protein>
    <submittedName>
        <fullName evidence="1">Uncharacterized protein</fullName>
    </submittedName>
</protein>
<reference evidence="1" key="1">
    <citation type="submission" date="2023-03" db="EMBL/GenBank/DDBJ databases">
        <title>Massive genome expansion in bonnet fungi (Mycena s.s.) driven by repeated elements and novel gene families across ecological guilds.</title>
        <authorList>
            <consortium name="Lawrence Berkeley National Laboratory"/>
            <person name="Harder C.B."/>
            <person name="Miyauchi S."/>
            <person name="Viragh M."/>
            <person name="Kuo A."/>
            <person name="Thoen E."/>
            <person name="Andreopoulos B."/>
            <person name="Lu D."/>
            <person name="Skrede I."/>
            <person name="Drula E."/>
            <person name="Henrissat B."/>
            <person name="Morin E."/>
            <person name="Kohler A."/>
            <person name="Barry K."/>
            <person name="LaButti K."/>
            <person name="Morin E."/>
            <person name="Salamov A."/>
            <person name="Lipzen A."/>
            <person name="Mereny Z."/>
            <person name="Hegedus B."/>
            <person name="Baldrian P."/>
            <person name="Stursova M."/>
            <person name="Weitz H."/>
            <person name="Taylor A."/>
            <person name="Grigoriev I.V."/>
            <person name="Nagy L.G."/>
            <person name="Martin F."/>
            <person name="Kauserud H."/>
        </authorList>
    </citation>
    <scope>NUCLEOTIDE SEQUENCE</scope>
    <source>
        <strain evidence="1">CBHHK182m</strain>
    </source>
</reference>
<evidence type="ECO:0000313" key="2">
    <source>
        <dbReference type="Proteomes" id="UP001215598"/>
    </source>
</evidence>
<sequence>MLGSTPSMKTVVELLYTTSFPPALRSRLENILSATSAQIEFQSSYDTAYDGLSPADLFKCRNFSFAHNYALVADDRTLTELRANVVPTMAVVSVHGPWTPMDEWNAYTGPGDISLLTPLVRLALLRALMEERVTLDPHTAAWFWEVEHIRAYTRAYTDQLWQLKTLRADPTGASCACLAYAVKDKSTLHSLYANEAEKTGGIFRGV</sequence>
<proteinExistence type="predicted"/>
<accession>A0AAD7N732</accession>
<dbReference type="EMBL" id="JARKIB010000077">
    <property type="protein sequence ID" value="KAJ7747249.1"/>
    <property type="molecule type" value="Genomic_DNA"/>
</dbReference>
<dbReference type="Proteomes" id="UP001215598">
    <property type="component" value="Unassembled WGS sequence"/>
</dbReference>
<comment type="caution">
    <text evidence="1">The sequence shown here is derived from an EMBL/GenBank/DDBJ whole genome shotgun (WGS) entry which is preliminary data.</text>
</comment>
<organism evidence="1 2">
    <name type="scientific">Mycena metata</name>
    <dbReference type="NCBI Taxonomy" id="1033252"/>
    <lineage>
        <taxon>Eukaryota</taxon>
        <taxon>Fungi</taxon>
        <taxon>Dikarya</taxon>
        <taxon>Basidiomycota</taxon>
        <taxon>Agaricomycotina</taxon>
        <taxon>Agaricomycetes</taxon>
        <taxon>Agaricomycetidae</taxon>
        <taxon>Agaricales</taxon>
        <taxon>Marasmiineae</taxon>
        <taxon>Mycenaceae</taxon>
        <taxon>Mycena</taxon>
    </lineage>
</organism>